<reference evidence="1" key="1">
    <citation type="submission" date="2021-06" db="EMBL/GenBank/DDBJ databases">
        <authorList>
            <person name="Kallberg Y."/>
            <person name="Tangrot J."/>
            <person name="Rosling A."/>
        </authorList>
    </citation>
    <scope>NUCLEOTIDE SEQUENCE</scope>
    <source>
        <strain evidence="1">CL356</strain>
    </source>
</reference>
<gene>
    <name evidence="1" type="ORF">ACOLOM_LOCUS463</name>
</gene>
<keyword evidence="2" id="KW-1185">Reference proteome</keyword>
<organism evidence="1 2">
    <name type="scientific">Acaulospora colombiana</name>
    <dbReference type="NCBI Taxonomy" id="27376"/>
    <lineage>
        <taxon>Eukaryota</taxon>
        <taxon>Fungi</taxon>
        <taxon>Fungi incertae sedis</taxon>
        <taxon>Mucoromycota</taxon>
        <taxon>Glomeromycotina</taxon>
        <taxon>Glomeromycetes</taxon>
        <taxon>Diversisporales</taxon>
        <taxon>Acaulosporaceae</taxon>
        <taxon>Acaulospora</taxon>
    </lineage>
</organism>
<accession>A0ACA9K0C7</accession>
<protein>
    <submittedName>
        <fullName evidence="1">779_t:CDS:1</fullName>
    </submittedName>
</protein>
<evidence type="ECO:0000313" key="2">
    <source>
        <dbReference type="Proteomes" id="UP000789525"/>
    </source>
</evidence>
<dbReference type="EMBL" id="CAJVPT010000471">
    <property type="protein sequence ID" value="CAG8445083.1"/>
    <property type="molecule type" value="Genomic_DNA"/>
</dbReference>
<dbReference type="Proteomes" id="UP000789525">
    <property type="component" value="Unassembled WGS sequence"/>
</dbReference>
<proteinExistence type="predicted"/>
<comment type="caution">
    <text evidence="1">The sequence shown here is derived from an EMBL/GenBank/DDBJ whole genome shotgun (WGS) entry which is preliminary data.</text>
</comment>
<sequence length="590" mass="66275">MDGPVIALVYKDHANFTEEEFGAFEENNAHIFLLKPSFTGEDKCSLTLAAHCIYGFWQDQSDDESFQNTEDPYGIVGVVYRPLYESNIRMACFHENLSPSKQSFASKIPGFYARVTTCVMRSRGQDTLIGTDQNQVLCFRGDDAKPRAEVQLDKRNAGSEFTLIVRIVDGRHIILDAESGKILYEIQTGFELVAGEFLHDGFEVIIRLPGSFNCDPSHWEVVDVREFGASAVSSDEPYGEIRVTDSSHMSSLLDSLSTRVHDGTAQIRKIEETLNQKHDLLSHCDSLLESFTNTFAFNSIQQTSLTKRNLRVNRPIEKLIPLLSDTPMMVSSDEIDGYLPRDRMELQVLEARAVCASINHFDKIFLDISIVNNVGKDLYAIHLVAYPKNVSRVFSSMIRIHSPYINVLAAGQREDIFTLIDLPLDPLLCGLEFGVIIWYQTESSTADRNHDEHGWHSIYIEKILLNNMIKNGLDKFHPSITHLIIGNPISLHNKPWDLTMLPFILEQYLGMESDFLEVMEEAGRECGGVGGKTMAVDGDDRDEEAEADEIDSLVGVDGKLVILLFIGFLKEIGVLQSGLQGKGKKKRKEV</sequence>
<name>A0ACA9K0C7_9GLOM</name>
<evidence type="ECO:0000313" key="1">
    <source>
        <dbReference type="EMBL" id="CAG8445083.1"/>
    </source>
</evidence>